<feature type="compositionally biased region" description="Pro residues" evidence="1">
    <location>
        <begin position="458"/>
        <end position="469"/>
    </location>
</feature>
<dbReference type="Gene3D" id="2.60.40.640">
    <property type="match status" value="1"/>
</dbReference>
<feature type="region of interest" description="Disordered" evidence="1">
    <location>
        <begin position="592"/>
        <end position="613"/>
    </location>
</feature>
<feature type="compositionally biased region" description="Low complexity" evidence="1">
    <location>
        <begin position="1204"/>
        <end position="1220"/>
    </location>
</feature>
<feature type="compositionally biased region" description="Basic residues" evidence="1">
    <location>
        <begin position="441"/>
        <end position="454"/>
    </location>
</feature>
<feature type="region of interest" description="Disordered" evidence="1">
    <location>
        <begin position="395"/>
        <end position="469"/>
    </location>
</feature>
<name>A0A9P7G9E6_9AGAR</name>
<evidence type="ECO:0000256" key="1">
    <source>
        <dbReference type="SAM" id="MobiDB-lite"/>
    </source>
</evidence>
<gene>
    <name evidence="2" type="ORF">DXG03_001583</name>
</gene>
<feature type="compositionally biased region" description="Polar residues" evidence="1">
    <location>
        <begin position="1119"/>
        <end position="1138"/>
    </location>
</feature>
<dbReference type="InterPro" id="IPR014752">
    <property type="entry name" value="Arrestin-like_C"/>
</dbReference>
<keyword evidence="3" id="KW-1185">Reference proteome</keyword>
<reference evidence="2" key="2">
    <citation type="submission" date="2021-10" db="EMBL/GenBank/DDBJ databases">
        <title>Phylogenomics reveals ancestral predisposition of the termite-cultivated fungus Termitomyces towards a domesticated lifestyle.</title>
        <authorList>
            <person name="Auxier B."/>
            <person name="Grum-Grzhimaylo A."/>
            <person name="Cardenas M.E."/>
            <person name="Lodge J.D."/>
            <person name="Laessoe T."/>
            <person name="Pedersen O."/>
            <person name="Smith M.E."/>
            <person name="Kuyper T.W."/>
            <person name="Franco-Molano E.A."/>
            <person name="Baroni T.J."/>
            <person name="Aanen D.K."/>
        </authorList>
    </citation>
    <scope>NUCLEOTIDE SEQUENCE</scope>
    <source>
        <strain evidence="2">AP01</strain>
        <tissue evidence="2">Mycelium</tissue>
    </source>
</reference>
<evidence type="ECO:0000313" key="2">
    <source>
        <dbReference type="EMBL" id="KAG5643087.1"/>
    </source>
</evidence>
<accession>A0A9P7G9E6</accession>
<dbReference type="EMBL" id="JABCKV010000135">
    <property type="protein sequence ID" value="KAG5643087.1"/>
    <property type="molecule type" value="Genomic_DNA"/>
</dbReference>
<dbReference type="SUPFAM" id="SSF81296">
    <property type="entry name" value="E set domains"/>
    <property type="match status" value="1"/>
</dbReference>
<evidence type="ECO:0008006" key="4">
    <source>
        <dbReference type="Google" id="ProtNLM"/>
    </source>
</evidence>
<feature type="region of interest" description="Disordered" evidence="1">
    <location>
        <begin position="79"/>
        <end position="99"/>
    </location>
</feature>
<reference evidence="2" key="1">
    <citation type="submission" date="2020-07" db="EMBL/GenBank/DDBJ databases">
        <authorList>
            <person name="Nieuwenhuis M."/>
            <person name="Van De Peppel L.J.J."/>
        </authorList>
    </citation>
    <scope>NUCLEOTIDE SEQUENCE</scope>
    <source>
        <strain evidence="2">AP01</strain>
        <tissue evidence="2">Mycelium</tissue>
    </source>
</reference>
<evidence type="ECO:0000313" key="3">
    <source>
        <dbReference type="Proteomes" id="UP000775547"/>
    </source>
</evidence>
<feature type="compositionally biased region" description="Low complexity" evidence="1">
    <location>
        <begin position="1148"/>
        <end position="1161"/>
    </location>
</feature>
<feature type="compositionally biased region" description="Polar residues" evidence="1">
    <location>
        <begin position="1022"/>
        <end position="1031"/>
    </location>
</feature>
<dbReference type="OrthoDB" id="298939at2759"/>
<dbReference type="PANTHER" id="PTHR24216:SF65">
    <property type="entry name" value="PAXILLIN-LIKE PROTEIN 1"/>
    <property type="match status" value="1"/>
</dbReference>
<feature type="compositionally biased region" description="Basic and acidic residues" evidence="1">
    <location>
        <begin position="759"/>
        <end position="769"/>
    </location>
</feature>
<feature type="region of interest" description="Disordered" evidence="1">
    <location>
        <begin position="727"/>
        <end position="900"/>
    </location>
</feature>
<comment type="caution">
    <text evidence="2">The sequence shown here is derived from an EMBL/GenBank/DDBJ whole genome shotgun (WGS) entry which is preliminary data.</text>
</comment>
<feature type="compositionally biased region" description="Basic and acidic residues" evidence="1">
    <location>
        <begin position="727"/>
        <end position="736"/>
    </location>
</feature>
<protein>
    <recommendedName>
        <fullName evidence="4">Arrestin-like N-terminal domain-containing protein</fullName>
    </recommendedName>
</protein>
<feature type="region of interest" description="Disordered" evidence="1">
    <location>
        <begin position="543"/>
        <end position="580"/>
    </location>
</feature>
<feature type="compositionally biased region" description="Polar residues" evidence="1">
    <location>
        <begin position="1162"/>
        <end position="1172"/>
    </location>
</feature>
<dbReference type="Proteomes" id="UP000775547">
    <property type="component" value="Unassembled WGS sequence"/>
</dbReference>
<proteinExistence type="predicted"/>
<dbReference type="AlphaFoldDB" id="A0A9P7G9E6"/>
<dbReference type="PANTHER" id="PTHR24216">
    <property type="entry name" value="PAXILLIN-RELATED"/>
    <property type="match status" value="1"/>
</dbReference>
<dbReference type="InterPro" id="IPR014756">
    <property type="entry name" value="Ig_E-set"/>
</dbReference>
<organism evidence="2 3">
    <name type="scientific">Asterophora parasitica</name>
    <dbReference type="NCBI Taxonomy" id="117018"/>
    <lineage>
        <taxon>Eukaryota</taxon>
        <taxon>Fungi</taxon>
        <taxon>Dikarya</taxon>
        <taxon>Basidiomycota</taxon>
        <taxon>Agaricomycotina</taxon>
        <taxon>Agaricomycetes</taxon>
        <taxon>Agaricomycetidae</taxon>
        <taxon>Agaricales</taxon>
        <taxon>Tricholomatineae</taxon>
        <taxon>Lyophyllaceae</taxon>
        <taxon>Asterophora</taxon>
    </lineage>
</organism>
<feature type="region of interest" description="Disordered" evidence="1">
    <location>
        <begin position="1073"/>
        <end position="1222"/>
    </location>
</feature>
<feature type="region of interest" description="Disordered" evidence="1">
    <location>
        <begin position="1021"/>
        <end position="1048"/>
    </location>
</feature>
<sequence length="1241" mass="132484">MNSSPHHSKVKVSLTLAHSIFVAGKFVSGKMEMECRADKGLGIDIMMVELIAFQELTSRDHSATSTFLHSRRLFQGPGLPPSNAVQAHPMPGDPPLPPNYHQARRGISTFLFRIPLPSSVPSSISFGSDVARVRYEVRATVGVVWKGEKRLVTCKREIEVVESYGVDFSRAEPEGVVVGEFGKIWAQGRVVGGIIVAGEMLPGIKPGEPSPLQLSDVLTTVPFRGPDYIIHPGGEGIASLVFDVPKHARGVRGGTLEGDESEGHTTESLFEVRCIVGITINMGIGTKDIHLDLPVPIVHPSALPEPAEQPVHSPYHQAPAPYLPQHHYAYPALPASPPMPAVYFDPVQNQVWLPSPQTYAPQPHYFMPIEGIDQPYYFPPQVHIPAYVPTRPLSAGPAADNATHIGLGPAPPQTSQHLGDDMQPEEGKGQRASRFTQHLRLSSRHRSVSPRSHRFPLTAPPAVPAPPGPATVTRTRTLPPAPISIPSPPQNDTLSAQVVHSPRPYLSPKHSFTNSLPKSERVEQLERMAEEVEKTTVDLSADLPKVIEPRTDDAAPLETDVNKTLPAPPPLMKKVKDPLKASRPRINDYFSQEPASLAPPAPASEHRAPPTPLAAVTPVRLPKHKSVEFRAQLQSESGLDALEKRLLAEVGTRKMDLAEQRRPVWSIVGVQPIDIPVKDVTPDPLNDSAISSLTLAGEWEGAGLGVGAGAGLGEVDVELDAGIELDMEHDSDEKTHRAGRSSGSGDSRRNSGRKKSKRKEKDANHKEGEGPGGRKKKAAAAKGRVAAWLGGIDPEVPPMEEVVPLSPAVSKRPPLSIEDDHLPQVDEPSYVPPPSADVKPVDEVSAPNPRSSGFVPAEDDHLSQVDEPSYVPPPSVDIKPVDEMSAAPNPRSSGFVPVGTFKHGTSPRLIKPLARDATVAVEARRVADLWSSSSPPAVVLPPADNDGSMPVVLDISPVLPLLSPTPRGVQSIITDRQYSPPSSSGVLDALAAKHRDINAATKAPLEKNITRLPPPKKIIAQPSAQLPSQLAPQPDPEAKYDIRSARGGRGGRVTAITSIWASGALEAKSNLLRNVPISTPKPRRPPQPAAEPKVHTPSSGDPLPAITKPPPRTPVKSLLTASSPLAVTQTSDPKSVNANARGKRPRPIIKSSSVPAVISSSHATPMLSSTASLARPSPNKSRAAPAKVPPTIGEARTDSTGHFKSGTSAKAGSSAKPAGGELAFGQARLRDLIKKYQGQAT</sequence>
<feature type="region of interest" description="Disordered" evidence="1">
    <location>
        <begin position="502"/>
        <end position="521"/>
    </location>
</feature>